<dbReference type="PANTHER" id="PTHR30136:SF34">
    <property type="entry name" value="TRANSCRIPTIONAL REGULATOR"/>
    <property type="match status" value="1"/>
</dbReference>
<dbReference type="Gene3D" id="1.10.10.10">
    <property type="entry name" value="Winged helix-like DNA-binding domain superfamily/Winged helix DNA-binding domain"/>
    <property type="match status" value="1"/>
</dbReference>
<sequence length="267" mass="28646">MSNAAPAAPQASDQYVQSLARGLAVIRAFDAANPLMTLSEVAARTGLTRATARRFLHTLVELGYVRTDGKTFALTALVLQLGYSYLSALSLPQLAQPHLEELSHKLGESTSAAVLDGADIFYVARVATRRIMTVGITVGTRFPAYATSMGRVLLAGLPEAKLREYLDAVELTPLTPRTVGTREALLAELEKVREQGWCLLDQELELGLMSIAAPVRNAAGKVVAAVNVSLQAQNVAAQAEPEAYLESVRHEILRTAELISADISAKH</sequence>
<accession>A0A1G8R0F0</accession>
<keyword evidence="2" id="KW-0805">Transcription regulation</keyword>
<evidence type="ECO:0000256" key="4">
    <source>
        <dbReference type="ARBA" id="ARBA00023163"/>
    </source>
</evidence>
<evidence type="ECO:0000256" key="1">
    <source>
        <dbReference type="ARBA" id="ARBA00022798"/>
    </source>
</evidence>
<evidence type="ECO:0000256" key="5">
    <source>
        <dbReference type="ARBA" id="ARBA00058938"/>
    </source>
</evidence>
<gene>
    <name evidence="7" type="ORF">SAMN05216555_10744</name>
</gene>
<dbReference type="PANTHER" id="PTHR30136">
    <property type="entry name" value="HELIX-TURN-HELIX TRANSCRIPTIONAL REGULATOR, ICLR FAMILY"/>
    <property type="match status" value="1"/>
</dbReference>
<dbReference type="OrthoDB" id="9807558at2"/>
<organism evidence="7 8">
    <name type="scientific">Arthrobacter cupressi</name>
    <dbReference type="NCBI Taxonomy" id="1045773"/>
    <lineage>
        <taxon>Bacteria</taxon>
        <taxon>Bacillati</taxon>
        <taxon>Actinomycetota</taxon>
        <taxon>Actinomycetes</taxon>
        <taxon>Micrococcales</taxon>
        <taxon>Micrococcaceae</taxon>
        <taxon>Arthrobacter</taxon>
    </lineage>
</organism>
<dbReference type="GO" id="GO:0003677">
    <property type="term" value="F:DNA binding"/>
    <property type="evidence" value="ECO:0007669"/>
    <property type="project" value="UniProtKB-KW"/>
</dbReference>
<dbReference type="GO" id="GO:0006071">
    <property type="term" value="P:glycerol metabolic process"/>
    <property type="evidence" value="ECO:0007669"/>
    <property type="project" value="UniProtKB-KW"/>
</dbReference>
<dbReference type="SMART" id="SM00346">
    <property type="entry name" value="HTH_ICLR"/>
    <property type="match status" value="1"/>
</dbReference>
<dbReference type="EMBL" id="FNEI01000007">
    <property type="protein sequence ID" value="SDJ10333.1"/>
    <property type="molecule type" value="Genomic_DNA"/>
</dbReference>
<keyword evidence="3" id="KW-0238">DNA-binding</keyword>
<dbReference type="Proteomes" id="UP000182130">
    <property type="component" value="Unassembled WGS sequence"/>
</dbReference>
<dbReference type="InterPro" id="IPR029016">
    <property type="entry name" value="GAF-like_dom_sf"/>
</dbReference>
<evidence type="ECO:0000256" key="6">
    <source>
        <dbReference type="ARBA" id="ARBA00070406"/>
    </source>
</evidence>
<dbReference type="GO" id="GO:0046278">
    <property type="term" value="P:3,4-dihydroxybenzoate metabolic process"/>
    <property type="evidence" value="ECO:0007669"/>
    <property type="project" value="InterPro"/>
</dbReference>
<dbReference type="Pfam" id="PF09339">
    <property type="entry name" value="HTH_IclR"/>
    <property type="match status" value="1"/>
</dbReference>
<dbReference type="NCBIfam" id="TIGR02431">
    <property type="entry name" value="pcaR_pcaU"/>
    <property type="match status" value="1"/>
</dbReference>
<keyword evidence="4" id="KW-0804">Transcription</keyword>
<reference evidence="8" key="1">
    <citation type="submission" date="2016-10" db="EMBL/GenBank/DDBJ databases">
        <authorList>
            <person name="Varghese N."/>
            <person name="Submissions S."/>
        </authorList>
    </citation>
    <scope>NUCLEOTIDE SEQUENCE [LARGE SCALE GENOMIC DNA]</scope>
    <source>
        <strain evidence="8">CGMCC 1.10783</strain>
    </source>
</reference>
<proteinExistence type="predicted"/>
<dbReference type="InterPro" id="IPR014757">
    <property type="entry name" value="Tscrpt_reg_IclR_C"/>
</dbReference>
<dbReference type="Gene3D" id="3.30.450.40">
    <property type="match status" value="1"/>
</dbReference>
<dbReference type="SUPFAM" id="SSF46785">
    <property type="entry name" value="Winged helix' DNA-binding domain"/>
    <property type="match status" value="1"/>
</dbReference>
<dbReference type="GO" id="GO:0045892">
    <property type="term" value="P:negative regulation of DNA-templated transcription"/>
    <property type="evidence" value="ECO:0007669"/>
    <property type="project" value="TreeGrafter"/>
</dbReference>
<dbReference type="GO" id="GO:0045893">
    <property type="term" value="P:positive regulation of DNA-templated transcription"/>
    <property type="evidence" value="ECO:0007669"/>
    <property type="project" value="InterPro"/>
</dbReference>
<name>A0A1G8R0F0_9MICC</name>
<dbReference type="InterPro" id="IPR036390">
    <property type="entry name" value="WH_DNA-bd_sf"/>
</dbReference>
<dbReference type="SUPFAM" id="SSF55781">
    <property type="entry name" value="GAF domain-like"/>
    <property type="match status" value="1"/>
</dbReference>
<dbReference type="PROSITE" id="PS51078">
    <property type="entry name" value="ICLR_ED"/>
    <property type="match status" value="1"/>
</dbReference>
<dbReference type="RefSeq" id="WP_074588834.1">
    <property type="nucleotide sequence ID" value="NZ_FNEI01000007.1"/>
</dbReference>
<keyword evidence="8" id="KW-1185">Reference proteome</keyword>
<evidence type="ECO:0000313" key="7">
    <source>
        <dbReference type="EMBL" id="SDJ10333.1"/>
    </source>
</evidence>
<comment type="function">
    <text evidence="5">May be an activator protein for the gylABX operon.</text>
</comment>
<keyword evidence="1" id="KW-0319">Glycerol metabolism</keyword>
<dbReference type="InterPro" id="IPR050707">
    <property type="entry name" value="HTH_MetabolicPath_Reg"/>
</dbReference>
<evidence type="ECO:0000256" key="2">
    <source>
        <dbReference type="ARBA" id="ARBA00023015"/>
    </source>
</evidence>
<dbReference type="PROSITE" id="PS51077">
    <property type="entry name" value="HTH_ICLR"/>
    <property type="match status" value="1"/>
</dbReference>
<dbReference type="STRING" id="1045773.SAMN05216555_10744"/>
<evidence type="ECO:0000256" key="3">
    <source>
        <dbReference type="ARBA" id="ARBA00023125"/>
    </source>
</evidence>
<evidence type="ECO:0000313" key="8">
    <source>
        <dbReference type="Proteomes" id="UP000182130"/>
    </source>
</evidence>
<dbReference type="Pfam" id="PF01614">
    <property type="entry name" value="IclR_C"/>
    <property type="match status" value="1"/>
</dbReference>
<dbReference type="GO" id="GO:0003700">
    <property type="term" value="F:DNA-binding transcription factor activity"/>
    <property type="evidence" value="ECO:0007669"/>
    <property type="project" value="TreeGrafter"/>
</dbReference>
<dbReference type="FunFam" id="1.10.10.10:FF:000056">
    <property type="entry name" value="IclR family transcriptional regulator"/>
    <property type="match status" value="1"/>
</dbReference>
<dbReference type="InterPro" id="IPR005471">
    <property type="entry name" value="Tscrpt_reg_IclR_N"/>
</dbReference>
<dbReference type="InterPro" id="IPR036388">
    <property type="entry name" value="WH-like_DNA-bd_sf"/>
</dbReference>
<dbReference type="InterPro" id="IPR012794">
    <property type="entry name" value="PcaR_PcaU"/>
</dbReference>
<dbReference type="AlphaFoldDB" id="A0A1G8R0F0"/>
<protein>
    <recommendedName>
        <fullName evidence="6">Glycerol operon regulatory protein</fullName>
    </recommendedName>
</protein>